<dbReference type="EMBL" id="NDHI03003510">
    <property type="protein sequence ID" value="PNJ30620.1"/>
    <property type="molecule type" value="Genomic_DNA"/>
</dbReference>
<reference evidence="2" key="1">
    <citation type="submission" date="2017-12" db="EMBL/GenBank/DDBJ databases">
        <title>High-resolution comparative analysis of great ape genomes.</title>
        <authorList>
            <person name="Pollen A."/>
            <person name="Hastie A."/>
            <person name="Hormozdiari F."/>
            <person name="Dougherty M."/>
            <person name="Liu R."/>
            <person name="Chaisson M."/>
            <person name="Hoppe E."/>
            <person name="Hill C."/>
            <person name="Pang A."/>
            <person name="Hillier L."/>
            <person name="Baker C."/>
            <person name="Armstrong J."/>
            <person name="Shendure J."/>
            <person name="Paten B."/>
            <person name="Wilson R."/>
            <person name="Chao H."/>
            <person name="Schneider V."/>
            <person name="Ventura M."/>
            <person name="Kronenberg Z."/>
            <person name="Murali S."/>
            <person name="Gordon D."/>
            <person name="Cantsilieris S."/>
            <person name="Munson K."/>
            <person name="Nelson B."/>
            <person name="Raja A."/>
            <person name="Underwood J."/>
            <person name="Diekhans M."/>
            <person name="Fiddes I."/>
            <person name="Haussler D."/>
            <person name="Eichler E."/>
        </authorList>
    </citation>
    <scope>NUCLEOTIDE SEQUENCE [LARGE SCALE GENOMIC DNA]</scope>
    <source>
        <strain evidence="2">Susie</strain>
    </source>
</reference>
<evidence type="ECO:0000256" key="1">
    <source>
        <dbReference type="SAM" id="MobiDB-lite"/>
    </source>
</evidence>
<evidence type="ECO:0000313" key="2">
    <source>
        <dbReference type="EMBL" id="PNJ30620.1"/>
    </source>
</evidence>
<feature type="region of interest" description="Disordered" evidence="1">
    <location>
        <begin position="1"/>
        <end position="91"/>
    </location>
</feature>
<protein>
    <submittedName>
        <fullName evidence="2">Uncharacterized protein</fullName>
    </submittedName>
</protein>
<accession>A0A2J8TC63</accession>
<proteinExistence type="predicted"/>
<name>A0A2J8TC63_PONAB</name>
<dbReference type="AlphaFoldDB" id="A0A2J8TC63"/>
<organism evidence="2">
    <name type="scientific">Pongo abelii</name>
    <name type="common">Sumatran orangutan</name>
    <name type="synonym">Pongo pygmaeus abelii</name>
    <dbReference type="NCBI Taxonomy" id="9601"/>
    <lineage>
        <taxon>Eukaryota</taxon>
        <taxon>Metazoa</taxon>
        <taxon>Chordata</taxon>
        <taxon>Craniata</taxon>
        <taxon>Vertebrata</taxon>
        <taxon>Euteleostomi</taxon>
        <taxon>Mammalia</taxon>
        <taxon>Eutheria</taxon>
        <taxon>Euarchontoglires</taxon>
        <taxon>Primates</taxon>
        <taxon>Haplorrhini</taxon>
        <taxon>Catarrhini</taxon>
        <taxon>Hominidae</taxon>
        <taxon>Pongo</taxon>
    </lineage>
</organism>
<sequence>MRRMEKNFIERWNSSQRRGDADKNSGPAEQRVQKNSGCKAVALLPSPGTRRPPHVMGSGGGARPAQEPWAGGTEQAGTCPRSAKLVDGRNE</sequence>
<gene>
    <name evidence="2" type="ORF">CR201_G0036382</name>
</gene>
<comment type="caution">
    <text evidence="2">The sequence shown here is derived from an EMBL/GenBank/DDBJ whole genome shotgun (WGS) entry which is preliminary data.</text>
</comment>